<evidence type="ECO:0000313" key="2">
    <source>
        <dbReference type="EMBL" id="AYQ57030.1"/>
    </source>
</evidence>
<dbReference type="EMBL" id="CP024634">
    <property type="protein sequence ID" value="AYQ57030.1"/>
    <property type="molecule type" value="Genomic_DNA"/>
</dbReference>
<feature type="region of interest" description="Disordered" evidence="1">
    <location>
        <begin position="1"/>
        <end position="26"/>
    </location>
</feature>
<accession>A0A3G3IME6</accession>
<reference evidence="2 3" key="1">
    <citation type="submission" date="2017-11" db="EMBL/GenBank/DDBJ databases">
        <title>Genome sequence of the bacterial symbiont EPR9N from a vent mussel Bathymodiolus thermophilus.</title>
        <authorList>
            <person name="Won Y.-J."/>
        </authorList>
    </citation>
    <scope>NUCLEOTIDE SEQUENCE [LARGE SCALE GENOMIC DNA]</scope>
    <source>
        <strain evidence="2 3">EPR9N</strain>
    </source>
</reference>
<name>A0A3G3IME6_9GAMM</name>
<gene>
    <name evidence="2" type="ORF">MS2017_1340</name>
</gene>
<evidence type="ECO:0000256" key="1">
    <source>
        <dbReference type="SAM" id="MobiDB-lite"/>
    </source>
</evidence>
<dbReference type="RefSeq" id="WP_122951697.1">
    <property type="nucleotide sequence ID" value="NZ_CP024634.1"/>
</dbReference>
<dbReference type="AlphaFoldDB" id="A0A3G3IME6"/>
<sequence length="76" mass="8786">MTKEKKTVGTNSMTKHSKELRKKTSAEWTKKHIISKAIKFNKSQESDIKLLSDFESIEAGSNKERLQLLVDCYLKQ</sequence>
<dbReference type="Proteomes" id="UP000278334">
    <property type="component" value="Chromosome"/>
</dbReference>
<dbReference type="KEGG" id="bthg:MS2017_1340"/>
<organism evidence="2 3">
    <name type="scientific">Bathymodiolus thermophilus thioautotrophic gill symbiont</name>
    <dbReference type="NCBI Taxonomy" id="2360"/>
    <lineage>
        <taxon>Bacteria</taxon>
        <taxon>Pseudomonadati</taxon>
        <taxon>Pseudomonadota</taxon>
        <taxon>Gammaproteobacteria</taxon>
        <taxon>sulfur-oxidizing symbionts</taxon>
    </lineage>
</organism>
<evidence type="ECO:0000313" key="3">
    <source>
        <dbReference type="Proteomes" id="UP000278334"/>
    </source>
</evidence>
<protein>
    <submittedName>
        <fullName evidence="2">Uncharacterized protein</fullName>
    </submittedName>
</protein>
<proteinExistence type="predicted"/>